<dbReference type="EC" id="4.1.3.38" evidence="8 10"/>
<gene>
    <name evidence="11" type="ORF">ZBT109_1976</name>
</gene>
<dbReference type="STRING" id="1123510.GCA_000620025_01139"/>
<dbReference type="PANTHER" id="PTHR42743">
    <property type="entry name" value="AMINO-ACID AMINOTRANSFERASE"/>
    <property type="match status" value="1"/>
</dbReference>
<comment type="catalytic activity">
    <reaction evidence="9">
        <text>4-amino-4-deoxychorismate = 4-aminobenzoate + pyruvate + H(+)</text>
        <dbReference type="Rhea" id="RHEA:16201"/>
        <dbReference type="ChEBI" id="CHEBI:15361"/>
        <dbReference type="ChEBI" id="CHEBI:15378"/>
        <dbReference type="ChEBI" id="CHEBI:17836"/>
        <dbReference type="ChEBI" id="CHEBI:58406"/>
        <dbReference type="EC" id="4.1.3.38"/>
    </reaction>
</comment>
<evidence type="ECO:0000256" key="8">
    <source>
        <dbReference type="ARBA" id="ARBA00035676"/>
    </source>
</evidence>
<evidence type="ECO:0000256" key="10">
    <source>
        <dbReference type="NCBIfam" id="TIGR03461"/>
    </source>
</evidence>
<comment type="cofactor">
    <cofactor evidence="1">
        <name>pyridoxal 5'-phosphate</name>
        <dbReference type="ChEBI" id="CHEBI:597326"/>
    </cofactor>
</comment>
<dbReference type="Gene3D" id="3.20.10.10">
    <property type="entry name" value="D-amino Acid Aminotransferase, subunit A, domain 2"/>
    <property type="match status" value="1"/>
</dbReference>
<dbReference type="Proteomes" id="UP000267342">
    <property type="component" value="Chromosome"/>
</dbReference>
<dbReference type="InterPro" id="IPR050571">
    <property type="entry name" value="Class-IV_PLP-Dep_Aminotrnsfr"/>
</dbReference>
<keyword evidence="5" id="KW-0289">Folate biosynthesis</keyword>
<dbReference type="Gene3D" id="3.30.470.10">
    <property type="match status" value="1"/>
</dbReference>
<dbReference type="KEGG" id="zpl:ZBT109_1976"/>
<evidence type="ECO:0000313" key="11">
    <source>
        <dbReference type="EMBL" id="BBG30722.1"/>
    </source>
</evidence>
<evidence type="ECO:0000256" key="4">
    <source>
        <dbReference type="ARBA" id="ARBA00022898"/>
    </source>
</evidence>
<dbReference type="NCBIfam" id="TIGR03461">
    <property type="entry name" value="pabC_Proteo"/>
    <property type="match status" value="1"/>
</dbReference>
<evidence type="ECO:0000256" key="6">
    <source>
        <dbReference type="ARBA" id="ARBA00023239"/>
    </source>
</evidence>
<proteinExistence type="inferred from homology"/>
<evidence type="ECO:0000256" key="2">
    <source>
        <dbReference type="ARBA" id="ARBA00009320"/>
    </source>
</evidence>
<dbReference type="GO" id="GO:0008153">
    <property type="term" value="P:4-aminobenzoate biosynthetic process"/>
    <property type="evidence" value="ECO:0007669"/>
    <property type="project" value="UniProtKB-UniRule"/>
</dbReference>
<sequence>METIPSDDRGLAYGDGVFETILVQHGKPSLWAWHCARLARGCRRLGFEPPAQAVLDAQYSALPVQGCHVLKLIVTRGSGGRGYCPPDVPSPRLISRLMLFSPQPVRWQKGVTVRLCTLTMASQPRLAGIKHLNRLENVLARQEWQSPDIAEGLLCNARGELVEATAMNVIWYQEGCWLTPRTDECGVQGTLSAALMNAGHLSYGTLALDALPAVRHLCVLNSVQGVWPVRQVVDAQGSPLSAHDIDSPAVRELQRQAHALLGYGDSVSFER</sequence>
<evidence type="ECO:0000256" key="1">
    <source>
        <dbReference type="ARBA" id="ARBA00001933"/>
    </source>
</evidence>
<dbReference type="EMBL" id="AP018933">
    <property type="protein sequence ID" value="BBG30722.1"/>
    <property type="molecule type" value="Genomic_DNA"/>
</dbReference>
<dbReference type="AlphaFoldDB" id="A0A348HGH0"/>
<keyword evidence="12" id="KW-1185">Reference proteome</keyword>
<evidence type="ECO:0000256" key="9">
    <source>
        <dbReference type="ARBA" id="ARBA00049529"/>
    </source>
</evidence>
<dbReference type="InterPro" id="IPR043131">
    <property type="entry name" value="BCAT-like_N"/>
</dbReference>
<comment type="similarity">
    <text evidence="2">Belongs to the class-IV pyridoxal-phosphate-dependent aminotransferase family.</text>
</comment>
<dbReference type="InterPro" id="IPR043132">
    <property type="entry name" value="BCAT-like_C"/>
</dbReference>
<dbReference type="GO" id="GO:0005829">
    <property type="term" value="C:cytosol"/>
    <property type="evidence" value="ECO:0007669"/>
    <property type="project" value="TreeGrafter"/>
</dbReference>
<dbReference type="GO" id="GO:0008696">
    <property type="term" value="F:4-amino-4-deoxychorismate lyase activity"/>
    <property type="evidence" value="ECO:0007669"/>
    <property type="project" value="UniProtKB-UniRule"/>
</dbReference>
<keyword evidence="4" id="KW-0663">Pyridoxal phosphate</keyword>
<comment type="subunit">
    <text evidence="3">Homodimer.</text>
</comment>
<evidence type="ECO:0000256" key="3">
    <source>
        <dbReference type="ARBA" id="ARBA00011738"/>
    </source>
</evidence>
<protein>
    <recommendedName>
        <fullName evidence="8 10">Aminodeoxychorismate lyase</fullName>
        <ecNumber evidence="8 10">4.1.3.38</ecNumber>
    </recommendedName>
</protein>
<comment type="pathway">
    <text evidence="7">Cofactor biosynthesis; tetrahydrofolate biosynthesis; 4-aminobenzoate from chorismate: step 2/2.</text>
</comment>
<dbReference type="InterPro" id="IPR017824">
    <property type="entry name" value="Aminodeoxychorismate_lyase_IV"/>
</dbReference>
<evidence type="ECO:0000256" key="7">
    <source>
        <dbReference type="ARBA" id="ARBA00035633"/>
    </source>
</evidence>
<dbReference type="PANTHER" id="PTHR42743:SF2">
    <property type="entry name" value="AMINODEOXYCHORISMATE LYASE"/>
    <property type="match status" value="1"/>
</dbReference>
<reference evidence="11 12" key="1">
    <citation type="submission" date="2018-09" db="EMBL/GenBank/DDBJ databases">
        <title>Zymobacter palmae IAM14233 (=T109) whole genome analysis.</title>
        <authorList>
            <person name="Yanase H."/>
        </authorList>
    </citation>
    <scope>NUCLEOTIDE SEQUENCE [LARGE SCALE GENOMIC DNA]</scope>
    <source>
        <strain evidence="11 12">IAM14233</strain>
    </source>
</reference>
<dbReference type="GO" id="GO:0030170">
    <property type="term" value="F:pyridoxal phosphate binding"/>
    <property type="evidence" value="ECO:0007669"/>
    <property type="project" value="InterPro"/>
</dbReference>
<dbReference type="GO" id="GO:0046656">
    <property type="term" value="P:folic acid biosynthetic process"/>
    <property type="evidence" value="ECO:0007669"/>
    <property type="project" value="UniProtKB-KW"/>
</dbReference>
<dbReference type="InterPro" id="IPR001544">
    <property type="entry name" value="Aminotrans_IV"/>
</dbReference>
<accession>A0A348HGH0</accession>
<dbReference type="Pfam" id="PF01063">
    <property type="entry name" value="Aminotran_4"/>
    <property type="match status" value="1"/>
</dbReference>
<dbReference type="InterPro" id="IPR036038">
    <property type="entry name" value="Aminotransferase-like"/>
</dbReference>
<evidence type="ECO:0000313" key="12">
    <source>
        <dbReference type="Proteomes" id="UP000267342"/>
    </source>
</evidence>
<name>A0A348HGH0_9GAMM</name>
<keyword evidence="6 11" id="KW-0456">Lyase</keyword>
<evidence type="ECO:0000256" key="5">
    <source>
        <dbReference type="ARBA" id="ARBA00022909"/>
    </source>
</evidence>
<organism evidence="11 12">
    <name type="scientific">Zymobacter palmae</name>
    <dbReference type="NCBI Taxonomy" id="33074"/>
    <lineage>
        <taxon>Bacteria</taxon>
        <taxon>Pseudomonadati</taxon>
        <taxon>Pseudomonadota</taxon>
        <taxon>Gammaproteobacteria</taxon>
        <taxon>Oceanospirillales</taxon>
        <taxon>Halomonadaceae</taxon>
        <taxon>Zymobacter group</taxon>
        <taxon>Zymobacter</taxon>
    </lineage>
</organism>
<dbReference type="SUPFAM" id="SSF56752">
    <property type="entry name" value="D-aminoacid aminotransferase-like PLP-dependent enzymes"/>
    <property type="match status" value="1"/>
</dbReference>